<name>A0A6A6CJG0_ZASCE</name>
<proteinExistence type="inferred from homology"/>
<protein>
    <recommendedName>
        <fullName evidence="3">aldehyde dehydrogenase (NAD(+))</fullName>
        <ecNumber evidence="3">1.2.1.3</ecNumber>
    </recommendedName>
</protein>
<keyword evidence="9" id="KW-1185">Reference proteome</keyword>
<dbReference type="InterPro" id="IPR029510">
    <property type="entry name" value="Ald_DH_CS_GLU"/>
</dbReference>
<accession>A0A6A6CJG0</accession>
<evidence type="ECO:0000256" key="4">
    <source>
        <dbReference type="ARBA" id="ARBA00049194"/>
    </source>
</evidence>
<dbReference type="Pfam" id="PF00171">
    <property type="entry name" value="Aldedh"/>
    <property type="match status" value="1"/>
</dbReference>
<dbReference type="InterPro" id="IPR016161">
    <property type="entry name" value="Ald_DH/histidinol_DH"/>
</dbReference>
<evidence type="ECO:0000256" key="6">
    <source>
        <dbReference type="RuleBase" id="RU003345"/>
    </source>
</evidence>
<evidence type="ECO:0000256" key="1">
    <source>
        <dbReference type="ARBA" id="ARBA00009986"/>
    </source>
</evidence>
<dbReference type="InterPro" id="IPR016163">
    <property type="entry name" value="Ald_DH_C"/>
</dbReference>
<dbReference type="FunFam" id="3.40.605.10:FF:000007">
    <property type="entry name" value="NAD/NADP-dependent betaine aldehyde dehydrogenase"/>
    <property type="match status" value="1"/>
</dbReference>
<dbReference type="PROSITE" id="PS00687">
    <property type="entry name" value="ALDEHYDE_DEHYDR_GLU"/>
    <property type="match status" value="1"/>
</dbReference>
<dbReference type="EMBL" id="ML993597">
    <property type="protein sequence ID" value="KAF2166328.1"/>
    <property type="molecule type" value="Genomic_DNA"/>
</dbReference>
<organism evidence="8 9">
    <name type="scientific">Zasmidium cellare ATCC 36951</name>
    <dbReference type="NCBI Taxonomy" id="1080233"/>
    <lineage>
        <taxon>Eukaryota</taxon>
        <taxon>Fungi</taxon>
        <taxon>Dikarya</taxon>
        <taxon>Ascomycota</taxon>
        <taxon>Pezizomycotina</taxon>
        <taxon>Dothideomycetes</taxon>
        <taxon>Dothideomycetidae</taxon>
        <taxon>Mycosphaerellales</taxon>
        <taxon>Mycosphaerellaceae</taxon>
        <taxon>Zasmidium</taxon>
    </lineage>
</organism>
<dbReference type="EC" id="1.2.1.3" evidence="3"/>
<dbReference type="GeneID" id="54570362"/>
<comment type="catalytic activity">
    <reaction evidence="4">
        <text>an aldehyde + NAD(+) + H2O = a carboxylate + NADH + 2 H(+)</text>
        <dbReference type="Rhea" id="RHEA:16185"/>
        <dbReference type="ChEBI" id="CHEBI:15377"/>
        <dbReference type="ChEBI" id="CHEBI:15378"/>
        <dbReference type="ChEBI" id="CHEBI:17478"/>
        <dbReference type="ChEBI" id="CHEBI:29067"/>
        <dbReference type="ChEBI" id="CHEBI:57540"/>
        <dbReference type="ChEBI" id="CHEBI:57945"/>
        <dbReference type="EC" id="1.2.1.3"/>
    </reaction>
</comment>
<dbReference type="FunFam" id="3.40.309.10:FF:000012">
    <property type="entry name" value="Betaine aldehyde dehydrogenase"/>
    <property type="match status" value="1"/>
</dbReference>
<reference evidence="8" key="1">
    <citation type="journal article" date="2020" name="Stud. Mycol.">
        <title>101 Dothideomycetes genomes: a test case for predicting lifestyles and emergence of pathogens.</title>
        <authorList>
            <person name="Haridas S."/>
            <person name="Albert R."/>
            <person name="Binder M."/>
            <person name="Bloem J."/>
            <person name="Labutti K."/>
            <person name="Salamov A."/>
            <person name="Andreopoulos B."/>
            <person name="Baker S."/>
            <person name="Barry K."/>
            <person name="Bills G."/>
            <person name="Bluhm B."/>
            <person name="Cannon C."/>
            <person name="Castanera R."/>
            <person name="Culley D."/>
            <person name="Daum C."/>
            <person name="Ezra D."/>
            <person name="Gonzalez J."/>
            <person name="Henrissat B."/>
            <person name="Kuo A."/>
            <person name="Liang C."/>
            <person name="Lipzen A."/>
            <person name="Lutzoni F."/>
            <person name="Magnuson J."/>
            <person name="Mondo S."/>
            <person name="Nolan M."/>
            <person name="Ohm R."/>
            <person name="Pangilinan J."/>
            <person name="Park H.-J."/>
            <person name="Ramirez L."/>
            <person name="Alfaro M."/>
            <person name="Sun H."/>
            <person name="Tritt A."/>
            <person name="Yoshinaga Y."/>
            <person name="Zwiers L.-H."/>
            <person name="Turgeon B."/>
            <person name="Goodwin S."/>
            <person name="Spatafora J."/>
            <person name="Crous P."/>
            <person name="Grigoriev I."/>
        </authorList>
    </citation>
    <scope>NUCLEOTIDE SEQUENCE</scope>
    <source>
        <strain evidence="8">ATCC 36951</strain>
    </source>
</reference>
<dbReference type="RefSeq" id="XP_033667217.1">
    <property type="nucleotide sequence ID" value="XM_033817090.1"/>
</dbReference>
<dbReference type="Gene3D" id="3.40.309.10">
    <property type="entry name" value="Aldehyde Dehydrogenase, Chain A, domain 2"/>
    <property type="match status" value="1"/>
</dbReference>
<evidence type="ECO:0000313" key="9">
    <source>
        <dbReference type="Proteomes" id="UP000799537"/>
    </source>
</evidence>
<evidence type="ECO:0000256" key="5">
    <source>
        <dbReference type="PROSITE-ProRule" id="PRU10007"/>
    </source>
</evidence>
<dbReference type="AlphaFoldDB" id="A0A6A6CJG0"/>
<dbReference type="InterPro" id="IPR015590">
    <property type="entry name" value="Aldehyde_DH_dom"/>
</dbReference>
<dbReference type="PANTHER" id="PTHR11699">
    <property type="entry name" value="ALDEHYDE DEHYDROGENASE-RELATED"/>
    <property type="match status" value="1"/>
</dbReference>
<dbReference type="OrthoDB" id="3632928at2759"/>
<dbReference type="Proteomes" id="UP000799537">
    <property type="component" value="Unassembled WGS sequence"/>
</dbReference>
<dbReference type="SUPFAM" id="SSF53720">
    <property type="entry name" value="ALDH-like"/>
    <property type="match status" value="1"/>
</dbReference>
<evidence type="ECO:0000256" key="3">
    <source>
        <dbReference type="ARBA" id="ARBA00024226"/>
    </source>
</evidence>
<sequence>MSTKLPSIESSLPTYNELFYDGKWQPPISAHYQETYNPGNGKVITEIAQAGEEDVNAAVLAADKAFQAYKLMPGAQRAGLLRKAANVMREHAAELALLDALDTGNPIAEMLSDANVAAAFMDYFAGLIPMLKGETIPQADDTFHYTLREPLGVVGRIVAYNHPVMFAGGKMAAPLAAGNTVIIKPPDQAPLSCLRLAELIGDIFPPGVVNVLPGGVECGKALSSHRLVRKITLIGSIPTGKAIARAAADTLKQTLFELGGKNALIAYPDADLEKLTVGIGRGMNFTWAGQSCGSTSRVFLHESIHDQVLDKVVEYVKKEFTPGIPTKMSTTMGPVITQAAQERILKYIESGKQEGAKLLIGGKAPTGIKDIEGGYFIEPTIFANVNADMKIAREEIFGPVMSVFKWKDEEELYRQVNATEYGLTASIFTKDITTAQKAVKRVESGYVWVNQVGRHFLGVPFGGYKESGGGREESLDELLSFTQTKSVNISLA</sequence>
<comment type="similarity">
    <text evidence="1 6">Belongs to the aldehyde dehydrogenase family.</text>
</comment>
<dbReference type="InterPro" id="IPR016162">
    <property type="entry name" value="Ald_DH_N"/>
</dbReference>
<evidence type="ECO:0000259" key="7">
    <source>
        <dbReference type="Pfam" id="PF00171"/>
    </source>
</evidence>
<gene>
    <name evidence="8" type="ORF">M409DRAFT_66778</name>
</gene>
<feature type="domain" description="Aldehyde dehydrogenase" evidence="7">
    <location>
        <begin position="31"/>
        <end position="487"/>
    </location>
</feature>
<dbReference type="GO" id="GO:0004029">
    <property type="term" value="F:aldehyde dehydrogenase (NAD+) activity"/>
    <property type="evidence" value="ECO:0007669"/>
    <property type="project" value="UniProtKB-EC"/>
</dbReference>
<feature type="active site" evidence="5">
    <location>
        <position position="257"/>
    </location>
</feature>
<dbReference type="Gene3D" id="3.40.605.10">
    <property type="entry name" value="Aldehyde Dehydrogenase, Chain A, domain 1"/>
    <property type="match status" value="1"/>
</dbReference>
<keyword evidence="2 6" id="KW-0560">Oxidoreductase</keyword>
<evidence type="ECO:0000313" key="8">
    <source>
        <dbReference type="EMBL" id="KAF2166328.1"/>
    </source>
</evidence>
<evidence type="ECO:0000256" key="2">
    <source>
        <dbReference type="ARBA" id="ARBA00023002"/>
    </source>
</evidence>